<evidence type="ECO:0000313" key="2">
    <source>
        <dbReference type="Proteomes" id="UP000689967"/>
    </source>
</evidence>
<reference evidence="1 2" key="1">
    <citation type="submission" date="2021-01" db="EMBL/GenBank/DDBJ databases">
        <title>Roseomonas sp. nov, a bacterium isolated from an oil production mixture in Yumen Oilfield.</title>
        <authorList>
            <person name="Wu D."/>
        </authorList>
    </citation>
    <scope>NUCLEOTIDE SEQUENCE [LARGE SCALE GENOMIC DNA]</scope>
    <source>
        <strain evidence="1 2">ROY-5-3</strain>
    </source>
</reference>
<dbReference type="Proteomes" id="UP000689967">
    <property type="component" value="Unassembled WGS sequence"/>
</dbReference>
<organism evidence="1 2">
    <name type="scientific">Falsiroseomonas oleicola</name>
    <dbReference type="NCBI Taxonomy" id="2801474"/>
    <lineage>
        <taxon>Bacteria</taxon>
        <taxon>Pseudomonadati</taxon>
        <taxon>Pseudomonadota</taxon>
        <taxon>Alphaproteobacteria</taxon>
        <taxon>Acetobacterales</taxon>
        <taxon>Roseomonadaceae</taxon>
        <taxon>Falsiroseomonas</taxon>
    </lineage>
</organism>
<dbReference type="RefSeq" id="WP_216876583.1">
    <property type="nucleotide sequence ID" value="NZ_JAERQM010000004.1"/>
</dbReference>
<name>A0ABS6H897_9PROT</name>
<evidence type="ECO:0000313" key="1">
    <source>
        <dbReference type="EMBL" id="MBU8544923.1"/>
    </source>
</evidence>
<sequence>MFDIVVYLLVSASYGQLAHEANRRRHPCLGYFSLSLLYAVLAGKKGILG</sequence>
<accession>A0ABS6H897</accession>
<proteinExistence type="predicted"/>
<comment type="caution">
    <text evidence="1">The sequence shown here is derived from an EMBL/GenBank/DDBJ whole genome shotgun (WGS) entry which is preliminary data.</text>
</comment>
<keyword evidence="2" id="KW-1185">Reference proteome</keyword>
<gene>
    <name evidence="1" type="ORF">JJQ90_14475</name>
</gene>
<dbReference type="EMBL" id="JAERQM010000004">
    <property type="protein sequence ID" value="MBU8544923.1"/>
    <property type="molecule type" value="Genomic_DNA"/>
</dbReference>
<protein>
    <submittedName>
        <fullName evidence="1">Uncharacterized protein</fullName>
    </submittedName>
</protein>